<organism evidence="1 2">
    <name type="scientific">Kosakonia arachidis</name>
    <dbReference type="NCBI Taxonomy" id="551989"/>
    <lineage>
        <taxon>Bacteria</taxon>
        <taxon>Pseudomonadati</taxon>
        <taxon>Pseudomonadota</taxon>
        <taxon>Gammaproteobacteria</taxon>
        <taxon>Enterobacterales</taxon>
        <taxon>Enterobacteriaceae</taxon>
        <taxon>Kosakonia</taxon>
    </lineage>
</organism>
<sequence length="146" mass="16440">MTTLLKVIKWCALLAVTVLILVWLFVWLVASGSDETTAYKENDCFNYHTLTDKDIENAPRLTDDFYFESHPGDGYAPSNSIIFKGAGAVGTAPLRSYLEKLGYTKEKRSLGEKEIWSKPDQLNGDLFYLYFNAATGEVELTKVINK</sequence>
<evidence type="ECO:0000313" key="1">
    <source>
        <dbReference type="EMBL" id="SFT95608.1"/>
    </source>
</evidence>
<dbReference type="RefSeq" id="WP_090122200.1">
    <property type="nucleotide sequence ID" value="NZ_CP045300.1"/>
</dbReference>
<dbReference type="Proteomes" id="UP000199187">
    <property type="component" value="Unassembled WGS sequence"/>
</dbReference>
<proteinExistence type="predicted"/>
<reference evidence="2" key="1">
    <citation type="submission" date="2016-10" db="EMBL/GenBank/DDBJ databases">
        <authorList>
            <person name="Varghese N."/>
            <person name="Submissions S."/>
        </authorList>
    </citation>
    <scope>NUCLEOTIDE SEQUENCE [LARGE SCALE GENOMIC DNA]</scope>
    <source>
        <strain evidence="2">Ah-143</strain>
    </source>
</reference>
<name>A0A1I7C864_9ENTR</name>
<evidence type="ECO:0000313" key="2">
    <source>
        <dbReference type="Proteomes" id="UP000199187"/>
    </source>
</evidence>
<dbReference type="AlphaFoldDB" id="A0A1I7C864"/>
<gene>
    <name evidence="1" type="ORF">SAMN05192562_103332</name>
</gene>
<accession>A0A1I7C864</accession>
<dbReference type="EMBL" id="FPAU01000003">
    <property type="protein sequence ID" value="SFT95608.1"/>
    <property type="molecule type" value="Genomic_DNA"/>
</dbReference>
<dbReference type="OrthoDB" id="6463131at2"/>
<keyword evidence="2" id="KW-1185">Reference proteome</keyword>
<protein>
    <submittedName>
        <fullName evidence="1">Uncharacterized protein</fullName>
    </submittedName>
</protein>